<organism evidence="6 7">
    <name type="scientific">Campylobacter subantarcticus LMG 24374</name>
    <dbReference type="NCBI Taxonomy" id="1388751"/>
    <lineage>
        <taxon>Bacteria</taxon>
        <taxon>Pseudomonadati</taxon>
        <taxon>Campylobacterota</taxon>
        <taxon>Epsilonproteobacteria</taxon>
        <taxon>Campylobacterales</taxon>
        <taxon>Campylobacteraceae</taxon>
        <taxon>Campylobacter</taxon>
    </lineage>
</organism>
<dbReference type="GO" id="GO:0009307">
    <property type="term" value="P:DNA restriction-modification system"/>
    <property type="evidence" value="ECO:0007669"/>
    <property type="project" value="UniProtKB-KW"/>
</dbReference>
<dbReference type="Pfam" id="PF01420">
    <property type="entry name" value="Methylase_S"/>
    <property type="match status" value="2"/>
</dbReference>
<protein>
    <submittedName>
        <fullName evidence="6">Type I restriction/modification system, S subunit</fullName>
    </submittedName>
</protein>
<evidence type="ECO:0000256" key="1">
    <source>
        <dbReference type="ARBA" id="ARBA00010923"/>
    </source>
</evidence>
<proteinExistence type="inferred from homology"/>
<evidence type="ECO:0000256" key="4">
    <source>
        <dbReference type="SAM" id="Coils"/>
    </source>
</evidence>
<evidence type="ECO:0000313" key="7">
    <source>
        <dbReference type="Proteomes" id="UP000031135"/>
    </source>
</evidence>
<accession>A0A0A8HBY2</accession>
<evidence type="ECO:0000256" key="2">
    <source>
        <dbReference type="ARBA" id="ARBA00022747"/>
    </source>
</evidence>
<feature type="domain" description="Type I restriction modification DNA specificity" evidence="5">
    <location>
        <begin position="226"/>
        <end position="381"/>
    </location>
</feature>
<dbReference type="Gene3D" id="1.10.287.1120">
    <property type="entry name" value="Bipartite methylase S protein"/>
    <property type="match status" value="1"/>
</dbReference>
<name>A0A0A8HBY2_9BACT</name>
<feature type="domain" description="Type I restriction modification DNA specificity" evidence="5">
    <location>
        <begin position="31"/>
        <end position="176"/>
    </location>
</feature>
<sequence length="401" mass="46532">MKNFKDSGIEWLGEIPEHWEIVPIRYCFNEFNVRCNDNNYPLLSVTIANGVVYQNDITNKKDTSNDDKSNYKIVPIGAIAYNKMRMWQGAVGINMLEKGIVSPAYVVAIPNKQINISFSYYLLKSKNMISEYEKYSYGLCSDMNNLRYEDFQNIKIPLPLLKEQEQIANFLDEKCEQIKNFIEKKEKLINLLKEQKQALINKTITKGLDKNVNFKDSGIEWLGEIPQHWEIRKLKYLATIYNGKDQSYITSDDGIFPIYGSGGIIGKTHQFLYDKQSVLLGRKGTIDKPLFVEIPFWTIDTMFYTKISCSTYPKYFYYLCLTIDFKTYISGSAIPSMTQSDLIEIIFPFAPLKEQEQIANFLDEKCEKIDLLIKKTEKQIKLIKEYKTTLINQAVCGRIDL</sequence>
<dbReference type="PANTHER" id="PTHR43140">
    <property type="entry name" value="TYPE-1 RESTRICTION ENZYME ECOKI SPECIFICITY PROTEIN"/>
    <property type="match status" value="1"/>
</dbReference>
<dbReference type="AlphaFoldDB" id="A0A0A8HBY2"/>
<gene>
    <name evidence="6" type="primary">hsdS3</name>
    <name evidence="6" type="ORF">CSUB8521_1781</name>
</gene>
<feature type="coiled-coil region" evidence="4">
    <location>
        <begin position="171"/>
        <end position="202"/>
    </location>
</feature>
<dbReference type="HOGENOM" id="CLU_021095_1_2_7"/>
<keyword evidence="2" id="KW-0680">Restriction system</keyword>
<dbReference type="Proteomes" id="UP000031135">
    <property type="component" value="Chromosome"/>
</dbReference>
<dbReference type="InterPro" id="IPR044946">
    <property type="entry name" value="Restrct_endonuc_typeI_TRD_sf"/>
</dbReference>
<dbReference type="REBASE" id="101361">
    <property type="entry name" value="S.Csu24374III"/>
</dbReference>
<dbReference type="PANTHER" id="PTHR43140:SF1">
    <property type="entry name" value="TYPE I RESTRICTION ENZYME ECOKI SPECIFICITY SUBUNIT"/>
    <property type="match status" value="1"/>
</dbReference>
<dbReference type="EMBL" id="CP007772">
    <property type="protein sequence ID" value="AJC91576.1"/>
    <property type="molecule type" value="Genomic_DNA"/>
</dbReference>
<evidence type="ECO:0000259" key="5">
    <source>
        <dbReference type="Pfam" id="PF01420"/>
    </source>
</evidence>
<comment type="similarity">
    <text evidence="1">Belongs to the type-I restriction system S methylase family.</text>
</comment>
<reference evidence="6 7" key="1">
    <citation type="journal article" date="2014" name="Genome Biol. Evol.">
        <title>Comparative Genomics of the Campylobacter lari Group.</title>
        <authorList>
            <person name="Miller W.G."/>
            <person name="Yee E."/>
            <person name="Chapman M.H."/>
            <person name="Smith T.P."/>
            <person name="Bono J.L."/>
            <person name="Huynh S."/>
            <person name="Parker C.T."/>
            <person name="Vandamme P."/>
            <person name="Luong K."/>
            <person name="Korlach J."/>
        </authorList>
    </citation>
    <scope>NUCLEOTIDE SEQUENCE [LARGE SCALE GENOMIC DNA]</scope>
    <source>
        <strain evidence="6 7">LMG 24374</strain>
    </source>
</reference>
<dbReference type="GO" id="GO:0003677">
    <property type="term" value="F:DNA binding"/>
    <property type="evidence" value="ECO:0007669"/>
    <property type="project" value="UniProtKB-KW"/>
</dbReference>
<dbReference type="Gene3D" id="3.90.220.20">
    <property type="entry name" value="DNA methylase specificity domains"/>
    <property type="match status" value="2"/>
</dbReference>
<dbReference type="SUPFAM" id="SSF116734">
    <property type="entry name" value="DNA methylase specificity domain"/>
    <property type="match status" value="2"/>
</dbReference>
<dbReference type="RefSeq" id="WP_039664725.1">
    <property type="nucleotide sequence ID" value="NZ_CP007772.1"/>
</dbReference>
<dbReference type="KEGG" id="csm:CSUB8521_1781"/>
<dbReference type="OrthoDB" id="5323932at2"/>
<dbReference type="CDD" id="cd17288">
    <property type="entry name" value="RMtype1_S_LlaAI06ORF1089P_TRD1-CR1_like"/>
    <property type="match status" value="1"/>
</dbReference>
<keyword evidence="3" id="KW-0238">DNA-binding</keyword>
<evidence type="ECO:0000256" key="3">
    <source>
        <dbReference type="ARBA" id="ARBA00023125"/>
    </source>
</evidence>
<evidence type="ECO:0000313" key="6">
    <source>
        <dbReference type="EMBL" id="AJC91576.1"/>
    </source>
</evidence>
<dbReference type="InterPro" id="IPR051212">
    <property type="entry name" value="Type-I_RE_S_subunit"/>
</dbReference>
<dbReference type="InterPro" id="IPR000055">
    <property type="entry name" value="Restrct_endonuc_typeI_TRD"/>
</dbReference>
<keyword evidence="4" id="KW-0175">Coiled coil</keyword>